<proteinExistence type="predicted"/>
<dbReference type="GO" id="GO:0006974">
    <property type="term" value="P:DNA damage response"/>
    <property type="evidence" value="ECO:0007669"/>
    <property type="project" value="UniProtKB-ARBA"/>
</dbReference>
<dbReference type="PANTHER" id="PTHR11081:SF75">
    <property type="entry name" value="ENDONUCLEASE, PUTATIVE (AFU_ORTHOLOGUE AFUA_3G13260)-RELATED"/>
    <property type="match status" value="1"/>
</dbReference>
<dbReference type="InParanoid" id="A0A0C2ZBU9"/>
<feature type="domain" description="XPG-I" evidence="1">
    <location>
        <begin position="68"/>
        <end position="139"/>
    </location>
</feature>
<accession>A0A0C2ZBU9</accession>
<dbReference type="Proteomes" id="UP000053989">
    <property type="component" value="Unassembled WGS sequence"/>
</dbReference>
<evidence type="ECO:0000313" key="3">
    <source>
        <dbReference type="Proteomes" id="UP000053989"/>
    </source>
</evidence>
<organism evidence="2 3">
    <name type="scientific">Scleroderma citrinum Foug A</name>
    <dbReference type="NCBI Taxonomy" id="1036808"/>
    <lineage>
        <taxon>Eukaryota</taxon>
        <taxon>Fungi</taxon>
        <taxon>Dikarya</taxon>
        <taxon>Basidiomycota</taxon>
        <taxon>Agaricomycotina</taxon>
        <taxon>Agaricomycetes</taxon>
        <taxon>Agaricomycetidae</taxon>
        <taxon>Boletales</taxon>
        <taxon>Sclerodermatineae</taxon>
        <taxon>Sclerodermataceae</taxon>
        <taxon>Scleroderma</taxon>
    </lineage>
</organism>
<evidence type="ECO:0000313" key="2">
    <source>
        <dbReference type="EMBL" id="KIM50502.1"/>
    </source>
</evidence>
<protein>
    <recommendedName>
        <fullName evidence="1">XPG-I domain-containing protein</fullName>
    </recommendedName>
</protein>
<dbReference type="OrthoDB" id="2700265at2759"/>
<reference evidence="2 3" key="1">
    <citation type="submission" date="2014-04" db="EMBL/GenBank/DDBJ databases">
        <authorList>
            <consortium name="DOE Joint Genome Institute"/>
            <person name="Kuo A."/>
            <person name="Kohler A."/>
            <person name="Nagy L.G."/>
            <person name="Floudas D."/>
            <person name="Copeland A."/>
            <person name="Barry K.W."/>
            <person name="Cichocki N."/>
            <person name="Veneault-Fourrey C."/>
            <person name="LaButti K."/>
            <person name="Lindquist E.A."/>
            <person name="Lipzen A."/>
            <person name="Lundell T."/>
            <person name="Morin E."/>
            <person name="Murat C."/>
            <person name="Sun H."/>
            <person name="Tunlid A."/>
            <person name="Henrissat B."/>
            <person name="Grigoriev I.V."/>
            <person name="Hibbett D.S."/>
            <person name="Martin F."/>
            <person name="Nordberg H.P."/>
            <person name="Cantor M.N."/>
            <person name="Hua S.X."/>
        </authorList>
    </citation>
    <scope>NUCLEOTIDE SEQUENCE [LARGE SCALE GENOMIC DNA]</scope>
    <source>
        <strain evidence="2 3">Foug A</strain>
    </source>
</reference>
<dbReference type="Gene3D" id="3.40.50.1010">
    <property type="entry name" value="5'-nuclease"/>
    <property type="match status" value="1"/>
</dbReference>
<reference evidence="3" key="2">
    <citation type="submission" date="2015-01" db="EMBL/GenBank/DDBJ databases">
        <title>Evolutionary Origins and Diversification of the Mycorrhizal Mutualists.</title>
        <authorList>
            <consortium name="DOE Joint Genome Institute"/>
            <consortium name="Mycorrhizal Genomics Consortium"/>
            <person name="Kohler A."/>
            <person name="Kuo A."/>
            <person name="Nagy L.G."/>
            <person name="Floudas D."/>
            <person name="Copeland A."/>
            <person name="Barry K.W."/>
            <person name="Cichocki N."/>
            <person name="Veneault-Fourrey C."/>
            <person name="LaButti K."/>
            <person name="Lindquist E.A."/>
            <person name="Lipzen A."/>
            <person name="Lundell T."/>
            <person name="Morin E."/>
            <person name="Murat C."/>
            <person name="Riley R."/>
            <person name="Ohm R."/>
            <person name="Sun H."/>
            <person name="Tunlid A."/>
            <person name="Henrissat B."/>
            <person name="Grigoriev I.V."/>
            <person name="Hibbett D.S."/>
            <person name="Martin F."/>
        </authorList>
    </citation>
    <scope>NUCLEOTIDE SEQUENCE [LARGE SCALE GENOMIC DNA]</scope>
    <source>
        <strain evidence="3">Foug A</strain>
    </source>
</reference>
<dbReference type="InterPro" id="IPR029060">
    <property type="entry name" value="PIN-like_dom_sf"/>
</dbReference>
<gene>
    <name evidence="2" type="ORF">SCLCIDRAFT_34225</name>
</gene>
<dbReference type="AlphaFoldDB" id="A0A0C2ZBU9"/>
<evidence type="ECO:0000259" key="1">
    <source>
        <dbReference type="SMART" id="SM00484"/>
    </source>
</evidence>
<dbReference type="EMBL" id="KN822405">
    <property type="protein sequence ID" value="KIM50502.1"/>
    <property type="molecule type" value="Genomic_DNA"/>
</dbReference>
<sequence>MFSWPQAGTAGSPEIDIIFSRLAAISQMLLHPYFVFDEPDCPQLQWGKGTVFTSSPPLLLQCFQELLTAFSFNWHIAPGEADAELAYFQTYGLLDAVVMPYNDLLLFGAPSIICSAPQSDRYEDVEVYSSEAIEQRASLEWGDLLLIVLMSSSDINTGHRWCSVDIACQLAQYGFGWTLLQAAVMLQFVKFMDFVAKWCEDHELAHVIVEEHIEFPDLAVLGMHLLPLTSWSDGGHPPVPAVTSHQPNLVSLAAFCSQCLCWPVDTIQPRLMDIRAGTAMRVLLQLLGNVDGEVLRCGLRVVCYFDELVPTYKISKPGQSLAIVDPSPVVHMSAPGEDGGNSDEFYEMPSLMDEDVGSPPFDSVAVNLIALIPEARVIDLTDDEDAQCFETEVIDLTSD</sequence>
<dbReference type="PANTHER" id="PTHR11081">
    <property type="entry name" value="FLAP ENDONUCLEASE FAMILY MEMBER"/>
    <property type="match status" value="1"/>
</dbReference>
<keyword evidence="3" id="KW-1185">Reference proteome</keyword>
<dbReference type="HOGENOM" id="CLU_007575_4_1_1"/>
<dbReference type="InterPro" id="IPR006084">
    <property type="entry name" value="XPG/Rad2"/>
</dbReference>
<dbReference type="STRING" id="1036808.A0A0C2ZBU9"/>
<dbReference type="SMART" id="SM00484">
    <property type="entry name" value="XPGI"/>
    <property type="match status" value="1"/>
</dbReference>
<dbReference type="Pfam" id="PF00867">
    <property type="entry name" value="XPG_I"/>
    <property type="match status" value="1"/>
</dbReference>
<name>A0A0C2ZBU9_9AGAM</name>
<dbReference type="SUPFAM" id="SSF88723">
    <property type="entry name" value="PIN domain-like"/>
    <property type="match status" value="1"/>
</dbReference>
<dbReference type="InterPro" id="IPR006086">
    <property type="entry name" value="XPG-I_dom"/>
</dbReference>
<dbReference type="GO" id="GO:0017108">
    <property type="term" value="F:5'-flap endonuclease activity"/>
    <property type="evidence" value="ECO:0007669"/>
    <property type="project" value="TreeGrafter"/>
</dbReference>